<reference evidence="1" key="1">
    <citation type="submission" date="2023-06" db="EMBL/GenBank/DDBJ databases">
        <authorList>
            <consortium name="Lawrence Berkeley National Laboratory"/>
            <person name="Ahrendt S."/>
            <person name="Sahu N."/>
            <person name="Indic B."/>
            <person name="Wong-Bajracharya J."/>
            <person name="Merenyi Z."/>
            <person name="Ke H.-M."/>
            <person name="Monk M."/>
            <person name="Kocsube S."/>
            <person name="Drula E."/>
            <person name="Lipzen A."/>
            <person name="Balint B."/>
            <person name="Henrissat B."/>
            <person name="Andreopoulos B."/>
            <person name="Martin F.M."/>
            <person name="Harder C.B."/>
            <person name="Rigling D."/>
            <person name="Ford K.L."/>
            <person name="Foster G.D."/>
            <person name="Pangilinan J."/>
            <person name="Papanicolaou A."/>
            <person name="Barry K."/>
            <person name="LaButti K."/>
            <person name="Viragh M."/>
            <person name="Koriabine M."/>
            <person name="Yan M."/>
            <person name="Riley R."/>
            <person name="Champramary S."/>
            <person name="Plett K.L."/>
            <person name="Tsai I.J."/>
            <person name="Slot J."/>
            <person name="Sipos G."/>
            <person name="Plett J."/>
            <person name="Nagy L.G."/>
            <person name="Grigoriev I.V."/>
        </authorList>
    </citation>
    <scope>NUCLEOTIDE SEQUENCE</scope>
    <source>
        <strain evidence="1">ICMP 16352</strain>
    </source>
</reference>
<organism evidence="1 2">
    <name type="scientific">Armillaria novae-zelandiae</name>
    <dbReference type="NCBI Taxonomy" id="153914"/>
    <lineage>
        <taxon>Eukaryota</taxon>
        <taxon>Fungi</taxon>
        <taxon>Dikarya</taxon>
        <taxon>Basidiomycota</taxon>
        <taxon>Agaricomycotina</taxon>
        <taxon>Agaricomycetes</taxon>
        <taxon>Agaricomycetidae</taxon>
        <taxon>Agaricales</taxon>
        <taxon>Marasmiineae</taxon>
        <taxon>Physalacriaceae</taxon>
        <taxon>Armillaria</taxon>
    </lineage>
</organism>
<evidence type="ECO:0000313" key="1">
    <source>
        <dbReference type="EMBL" id="KAK0478427.1"/>
    </source>
</evidence>
<accession>A0AA39P6E8</accession>
<sequence length="66" mass="7381">MRSEITDRYFQSLVSGPGAPLRKLVLLGCSKLTCTSLASCLRSLPLLEYFNYHSSPRYLHQSSSSN</sequence>
<protein>
    <submittedName>
        <fullName evidence="1">Uncharacterized protein</fullName>
    </submittedName>
</protein>
<evidence type="ECO:0000313" key="2">
    <source>
        <dbReference type="Proteomes" id="UP001175227"/>
    </source>
</evidence>
<comment type="caution">
    <text evidence="1">The sequence shown here is derived from an EMBL/GenBank/DDBJ whole genome shotgun (WGS) entry which is preliminary data.</text>
</comment>
<gene>
    <name evidence="1" type="ORF">IW261DRAFT_1483477</name>
</gene>
<keyword evidence="2" id="KW-1185">Reference proteome</keyword>
<dbReference type="EMBL" id="JAUEPR010000014">
    <property type="protein sequence ID" value="KAK0478427.1"/>
    <property type="molecule type" value="Genomic_DNA"/>
</dbReference>
<dbReference type="Proteomes" id="UP001175227">
    <property type="component" value="Unassembled WGS sequence"/>
</dbReference>
<proteinExistence type="predicted"/>
<name>A0AA39P6E8_9AGAR</name>
<dbReference type="AlphaFoldDB" id="A0AA39P6E8"/>